<proteinExistence type="predicted"/>
<dbReference type="GO" id="GO:0005524">
    <property type="term" value="F:ATP binding"/>
    <property type="evidence" value="ECO:0007669"/>
    <property type="project" value="UniProtKB-KW"/>
</dbReference>
<keyword evidence="4" id="KW-0067">ATP-binding</keyword>
<sequence>MSNDYEIRNLYTYEKTRQNQIGMGAFGEVYECKRKDGQQNDPLCVKIIHKNRNNIKLWKQEIEIVKKIMEIKSDNLVRIENIINSPHQFEIIMERCDMDLEQEFKLLKQNQSWYNDTQCVNVVKQIVEGCRILYKNNIVHRDIKPSNILIKILNQGQENERRLYKISDFGFSKILQNLLDPNILTRVGTPIYSSPQIFSTQAFSGKCDIYSYGILFYQIFFSGDLPYNLKTKDSIKDFHKLIQNRQFKCQQPFHPQKELIADLLDKMIVYEENERISFEQLFQHPLINLLEKPSCMADSLFNPLQNISKEQIKILVEEKKQEQILDRLKRVFKIQTQLFRKYLFYELISNKLQMTQDTKKKIAAFCLRQLGMQEILYCMGFMHIIVSDLHPFFKDDKDLDNIKNILQQCSENINKYPLYQDLSQKIKQQYFNFKKSIFYFNIDMSQELKQNQQNLSKIITQEFISLIEKSRSERIDRKILIENLKSLLNQKFLNGFEAEIEKAITLDEKFPIQNYKEINPNDIFNQ</sequence>
<feature type="domain" description="Protein kinase" evidence="5">
    <location>
        <begin position="15"/>
        <end position="287"/>
    </location>
</feature>
<dbReference type="EMBL" id="CAJJDN010000096">
    <property type="protein sequence ID" value="CAD8110612.1"/>
    <property type="molecule type" value="Genomic_DNA"/>
</dbReference>
<dbReference type="GO" id="GO:0000045">
    <property type="term" value="P:autophagosome assembly"/>
    <property type="evidence" value="ECO:0007669"/>
    <property type="project" value="TreeGrafter"/>
</dbReference>
<gene>
    <name evidence="6" type="ORF">PSON_ATCC_30995.1.T0960087</name>
</gene>
<dbReference type="GO" id="GO:0004674">
    <property type="term" value="F:protein serine/threonine kinase activity"/>
    <property type="evidence" value="ECO:0007669"/>
    <property type="project" value="InterPro"/>
</dbReference>
<dbReference type="GO" id="GO:0016020">
    <property type="term" value="C:membrane"/>
    <property type="evidence" value="ECO:0007669"/>
    <property type="project" value="TreeGrafter"/>
</dbReference>
<dbReference type="GO" id="GO:0000407">
    <property type="term" value="C:phagophore assembly site"/>
    <property type="evidence" value="ECO:0007669"/>
    <property type="project" value="TreeGrafter"/>
</dbReference>
<name>A0A8S1Q4Z8_9CILI</name>
<dbReference type="PANTHER" id="PTHR24348">
    <property type="entry name" value="SERINE/THREONINE-PROTEIN KINASE UNC-51-RELATED"/>
    <property type="match status" value="1"/>
</dbReference>
<evidence type="ECO:0000256" key="1">
    <source>
        <dbReference type="ARBA" id="ARBA00022679"/>
    </source>
</evidence>
<keyword evidence="2" id="KW-0547">Nucleotide-binding</keyword>
<dbReference type="PANTHER" id="PTHR24348:SF22">
    <property type="entry name" value="NON-SPECIFIC SERINE_THREONINE PROTEIN KINASE"/>
    <property type="match status" value="1"/>
</dbReference>
<evidence type="ECO:0000259" key="5">
    <source>
        <dbReference type="PROSITE" id="PS50011"/>
    </source>
</evidence>
<accession>A0A8S1Q4Z8</accession>
<dbReference type="GO" id="GO:0005776">
    <property type="term" value="C:autophagosome"/>
    <property type="evidence" value="ECO:0007669"/>
    <property type="project" value="TreeGrafter"/>
</dbReference>
<evidence type="ECO:0000313" key="6">
    <source>
        <dbReference type="EMBL" id="CAD8110612.1"/>
    </source>
</evidence>
<evidence type="ECO:0000256" key="4">
    <source>
        <dbReference type="ARBA" id="ARBA00022840"/>
    </source>
</evidence>
<dbReference type="AlphaFoldDB" id="A0A8S1Q4Z8"/>
<keyword evidence="1" id="KW-0808">Transferase</keyword>
<dbReference type="InterPro" id="IPR000719">
    <property type="entry name" value="Prot_kinase_dom"/>
</dbReference>
<organism evidence="6 7">
    <name type="scientific">Paramecium sonneborni</name>
    <dbReference type="NCBI Taxonomy" id="65129"/>
    <lineage>
        <taxon>Eukaryota</taxon>
        <taxon>Sar</taxon>
        <taxon>Alveolata</taxon>
        <taxon>Ciliophora</taxon>
        <taxon>Intramacronucleata</taxon>
        <taxon>Oligohymenophorea</taxon>
        <taxon>Peniculida</taxon>
        <taxon>Parameciidae</taxon>
        <taxon>Paramecium</taxon>
    </lineage>
</organism>
<protein>
    <recommendedName>
        <fullName evidence="5">Protein kinase domain-containing protein</fullName>
    </recommendedName>
</protein>
<dbReference type="Proteomes" id="UP000692954">
    <property type="component" value="Unassembled WGS sequence"/>
</dbReference>
<dbReference type="GO" id="GO:0005829">
    <property type="term" value="C:cytosol"/>
    <property type="evidence" value="ECO:0007669"/>
    <property type="project" value="TreeGrafter"/>
</dbReference>
<dbReference type="InterPro" id="IPR045269">
    <property type="entry name" value="Atg1-like"/>
</dbReference>
<keyword evidence="7" id="KW-1185">Reference proteome</keyword>
<dbReference type="InterPro" id="IPR008271">
    <property type="entry name" value="Ser/Thr_kinase_AS"/>
</dbReference>
<reference evidence="6" key="1">
    <citation type="submission" date="2021-01" db="EMBL/GenBank/DDBJ databases">
        <authorList>
            <consortium name="Genoscope - CEA"/>
            <person name="William W."/>
        </authorList>
    </citation>
    <scope>NUCLEOTIDE SEQUENCE</scope>
</reference>
<dbReference type="PROSITE" id="PS50011">
    <property type="entry name" value="PROTEIN_KINASE_DOM"/>
    <property type="match status" value="1"/>
</dbReference>
<dbReference type="OrthoDB" id="5337378at2759"/>
<evidence type="ECO:0000256" key="2">
    <source>
        <dbReference type="ARBA" id="ARBA00022741"/>
    </source>
</evidence>
<dbReference type="GO" id="GO:0010506">
    <property type="term" value="P:regulation of autophagy"/>
    <property type="evidence" value="ECO:0007669"/>
    <property type="project" value="InterPro"/>
</dbReference>
<evidence type="ECO:0000256" key="3">
    <source>
        <dbReference type="ARBA" id="ARBA00022777"/>
    </source>
</evidence>
<evidence type="ECO:0000313" key="7">
    <source>
        <dbReference type="Proteomes" id="UP000692954"/>
    </source>
</evidence>
<dbReference type="Pfam" id="PF00069">
    <property type="entry name" value="Pkinase"/>
    <property type="match status" value="1"/>
</dbReference>
<comment type="caution">
    <text evidence="6">The sequence shown here is derived from an EMBL/GenBank/DDBJ whole genome shotgun (WGS) entry which is preliminary data.</text>
</comment>
<dbReference type="SMART" id="SM00220">
    <property type="entry name" value="S_TKc"/>
    <property type="match status" value="1"/>
</dbReference>
<dbReference type="PROSITE" id="PS00108">
    <property type="entry name" value="PROTEIN_KINASE_ST"/>
    <property type="match status" value="1"/>
</dbReference>
<keyword evidence="3" id="KW-0418">Kinase</keyword>